<sequence>NRKRQAVRVEKLYQTIGDRRTDFLHKVSTAIARLSDTIVTEDLNVQGMMQNHHLAKSIADVSWYRFKQMLQYKSEWRGIEFIEIGRFEPSSKMCSGCGSIKHNLKLSDRTYHCNNCGLEMDRGLNAAINIRNMGLIKVGKDIPEFTPVEIATSAELF</sequence>
<dbReference type="GO" id="GO:0032196">
    <property type="term" value="P:transposition"/>
    <property type="evidence" value="ECO:0007669"/>
    <property type="project" value="UniProtKB-KW"/>
</dbReference>
<evidence type="ECO:0000259" key="6">
    <source>
        <dbReference type="Pfam" id="PF07282"/>
    </source>
</evidence>
<dbReference type="AlphaFoldDB" id="T1CET5"/>
<dbReference type="NCBIfam" id="NF040570">
    <property type="entry name" value="guided_TnpB"/>
    <property type="match status" value="1"/>
</dbReference>
<feature type="domain" description="Probable transposase IS891/IS1136/IS1341" evidence="5">
    <location>
        <begin position="1"/>
        <end position="51"/>
    </location>
</feature>
<keyword evidence="4" id="KW-0233">DNA recombination</keyword>
<keyword evidence="3" id="KW-0238">DNA-binding</keyword>
<dbReference type="InterPro" id="IPR001959">
    <property type="entry name" value="Transposase"/>
</dbReference>
<feature type="domain" description="Cas12f1-like TNB" evidence="6">
    <location>
        <begin position="63"/>
        <end position="130"/>
    </location>
</feature>
<evidence type="ECO:0000256" key="2">
    <source>
        <dbReference type="ARBA" id="ARBA00022578"/>
    </source>
</evidence>
<evidence type="ECO:0000259" key="5">
    <source>
        <dbReference type="Pfam" id="PF01385"/>
    </source>
</evidence>
<protein>
    <submittedName>
        <fullName evidence="7">IS605 family transposase OrfB</fullName>
    </submittedName>
</protein>
<keyword evidence="2" id="KW-0815">Transposition</keyword>
<evidence type="ECO:0000313" key="7">
    <source>
        <dbReference type="EMBL" id="EQD81072.1"/>
    </source>
</evidence>
<evidence type="ECO:0000256" key="1">
    <source>
        <dbReference type="ARBA" id="ARBA00008761"/>
    </source>
</evidence>
<evidence type="ECO:0000256" key="3">
    <source>
        <dbReference type="ARBA" id="ARBA00023125"/>
    </source>
</evidence>
<dbReference type="Pfam" id="PF01385">
    <property type="entry name" value="OrfB_IS605"/>
    <property type="match status" value="1"/>
</dbReference>
<dbReference type="Pfam" id="PF07282">
    <property type="entry name" value="Cas12f1-like_TNB"/>
    <property type="match status" value="1"/>
</dbReference>
<organism evidence="7">
    <name type="scientific">mine drainage metagenome</name>
    <dbReference type="NCBI Taxonomy" id="410659"/>
    <lineage>
        <taxon>unclassified sequences</taxon>
        <taxon>metagenomes</taxon>
        <taxon>ecological metagenomes</taxon>
    </lineage>
</organism>
<name>T1CET5_9ZZZZ</name>
<gene>
    <name evidence="7" type="ORF">B1A_00216</name>
</gene>
<comment type="caution">
    <text evidence="7">The sequence shown here is derived from an EMBL/GenBank/DDBJ whole genome shotgun (WGS) entry which is preliminary data.</text>
</comment>
<reference evidence="7" key="2">
    <citation type="journal article" date="2014" name="ISME J.">
        <title>Microbial stratification in low pH oxic and suboxic macroscopic growths along an acid mine drainage.</title>
        <authorList>
            <person name="Mendez-Garcia C."/>
            <person name="Mesa V."/>
            <person name="Sprenger R.R."/>
            <person name="Richter M."/>
            <person name="Diez M.S."/>
            <person name="Solano J."/>
            <person name="Bargiela R."/>
            <person name="Golyshina O.V."/>
            <person name="Manteca A."/>
            <person name="Ramos J.L."/>
            <person name="Gallego J.R."/>
            <person name="Llorente I."/>
            <person name="Martins Dos Santos V.A."/>
            <person name="Jensen O.N."/>
            <person name="Pelaez A.I."/>
            <person name="Sanchez J."/>
            <person name="Ferrer M."/>
        </authorList>
    </citation>
    <scope>NUCLEOTIDE SEQUENCE</scope>
</reference>
<dbReference type="GO" id="GO:0006310">
    <property type="term" value="P:DNA recombination"/>
    <property type="evidence" value="ECO:0007669"/>
    <property type="project" value="UniProtKB-KW"/>
</dbReference>
<dbReference type="GO" id="GO:0003677">
    <property type="term" value="F:DNA binding"/>
    <property type="evidence" value="ECO:0007669"/>
    <property type="project" value="UniProtKB-KW"/>
</dbReference>
<dbReference type="EMBL" id="AUZX01000165">
    <property type="protein sequence ID" value="EQD81072.1"/>
    <property type="molecule type" value="Genomic_DNA"/>
</dbReference>
<feature type="non-terminal residue" evidence="7">
    <location>
        <position position="1"/>
    </location>
</feature>
<feature type="non-terminal residue" evidence="7">
    <location>
        <position position="157"/>
    </location>
</feature>
<dbReference type="InterPro" id="IPR010095">
    <property type="entry name" value="Cas12f1-like_TNB"/>
</dbReference>
<evidence type="ECO:0000256" key="4">
    <source>
        <dbReference type="ARBA" id="ARBA00023172"/>
    </source>
</evidence>
<dbReference type="NCBIfam" id="TIGR01766">
    <property type="entry name" value="IS200/IS605 family accessory protein TnpB-like domain"/>
    <property type="match status" value="1"/>
</dbReference>
<accession>T1CET5</accession>
<proteinExistence type="inferred from homology"/>
<comment type="similarity">
    <text evidence="1">In the C-terminal section; belongs to the transposase 35 family.</text>
</comment>
<reference evidence="7" key="1">
    <citation type="submission" date="2013-08" db="EMBL/GenBank/DDBJ databases">
        <authorList>
            <person name="Mendez C."/>
            <person name="Richter M."/>
            <person name="Ferrer M."/>
            <person name="Sanchez J."/>
        </authorList>
    </citation>
    <scope>NUCLEOTIDE SEQUENCE</scope>
</reference>